<accession>A0A0F9DPC7</accession>
<evidence type="ECO:0000313" key="1">
    <source>
        <dbReference type="EMBL" id="KKL19506.1"/>
    </source>
</evidence>
<organism evidence="1">
    <name type="scientific">marine sediment metagenome</name>
    <dbReference type="NCBI Taxonomy" id="412755"/>
    <lineage>
        <taxon>unclassified sequences</taxon>
        <taxon>metagenomes</taxon>
        <taxon>ecological metagenomes</taxon>
    </lineage>
</organism>
<name>A0A0F9DPC7_9ZZZZ</name>
<sequence length="80" mass="9233">MGQLRLPIVGCDSLDKSECAGDVVEVTALSTVTWEFWGFYFLCEACLKKERKKELQVSVVESEEDRKQILRANPMYRDRS</sequence>
<reference evidence="1" key="1">
    <citation type="journal article" date="2015" name="Nature">
        <title>Complex archaea that bridge the gap between prokaryotes and eukaryotes.</title>
        <authorList>
            <person name="Spang A."/>
            <person name="Saw J.H."/>
            <person name="Jorgensen S.L."/>
            <person name="Zaremba-Niedzwiedzka K."/>
            <person name="Martijn J."/>
            <person name="Lind A.E."/>
            <person name="van Eijk R."/>
            <person name="Schleper C."/>
            <person name="Guy L."/>
            <person name="Ettema T.J."/>
        </authorList>
    </citation>
    <scope>NUCLEOTIDE SEQUENCE</scope>
</reference>
<comment type="caution">
    <text evidence="1">The sequence shown here is derived from an EMBL/GenBank/DDBJ whole genome shotgun (WGS) entry which is preliminary data.</text>
</comment>
<dbReference type="EMBL" id="LAZR01038465">
    <property type="protein sequence ID" value="KKL19506.1"/>
    <property type="molecule type" value="Genomic_DNA"/>
</dbReference>
<gene>
    <name evidence="1" type="ORF">LCGC14_2464800</name>
</gene>
<dbReference type="AlphaFoldDB" id="A0A0F9DPC7"/>
<protein>
    <submittedName>
        <fullName evidence="1">Uncharacterized protein</fullName>
    </submittedName>
</protein>
<proteinExistence type="predicted"/>